<evidence type="ECO:0000313" key="3">
    <source>
        <dbReference type="EMBL" id="MEK8052331.1"/>
    </source>
</evidence>
<proteinExistence type="predicted"/>
<evidence type="ECO:0000313" key="4">
    <source>
        <dbReference type="Proteomes" id="UP001365405"/>
    </source>
</evidence>
<dbReference type="CDD" id="cd01846">
    <property type="entry name" value="fatty_acyltransferase_like"/>
    <property type="match status" value="1"/>
</dbReference>
<keyword evidence="4" id="KW-1185">Reference proteome</keyword>
<sequence>MPLSTLFRPVLAAAVIASAAMPASAFDQVVVFGDSLSDTGRLAALSSTLNLPGIGTVPASPYVDGRFSNGMVAVEYLAQSLGLSGALTNYAYGGATSGLLNAHFGIDELIDPGLTAAALPLRNTGIQSQVGMFQADLAAAGKSASSSALYVVWGGANDFLYAPAEVYQSQAAAISFIQGVVGNLVSSVQTLYAMGARNFLLPTLPDLGITPRTMDLGAIESGGATSLSWVFNTVLVNTYKGLASALPDERFYAFNTFLASRDARASFANTSEACIATGDAKDCLGYMFFDDIHPTTATHAMLGAQMAAAVPEPHGVLLMALGALVLLGHSARRQRRA</sequence>
<organism evidence="3 4">
    <name type="scientific">Pseudaquabacterium inlustre</name>
    <dbReference type="NCBI Taxonomy" id="2984192"/>
    <lineage>
        <taxon>Bacteria</taxon>
        <taxon>Pseudomonadati</taxon>
        <taxon>Pseudomonadota</taxon>
        <taxon>Betaproteobacteria</taxon>
        <taxon>Burkholderiales</taxon>
        <taxon>Sphaerotilaceae</taxon>
        <taxon>Pseudaquabacterium</taxon>
    </lineage>
</organism>
<keyword evidence="1 3" id="KW-0378">Hydrolase</keyword>
<dbReference type="Gene3D" id="3.40.50.1110">
    <property type="entry name" value="SGNH hydrolase"/>
    <property type="match status" value="1"/>
</dbReference>
<accession>A0ABU9CKG4</accession>
<keyword evidence="2" id="KW-0732">Signal</keyword>
<comment type="caution">
    <text evidence="3">The sequence shown here is derived from an EMBL/GenBank/DDBJ whole genome shotgun (WGS) entry which is preliminary data.</text>
</comment>
<name>A0ABU9CKG4_9BURK</name>
<dbReference type="EC" id="3.1.-.-" evidence="3"/>
<dbReference type="GO" id="GO:0016787">
    <property type="term" value="F:hydrolase activity"/>
    <property type="evidence" value="ECO:0007669"/>
    <property type="project" value="UniProtKB-KW"/>
</dbReference>
<feature type="signal peptide" evidence="2">
    <location>
        <begin position="1"/>
        <end position="25"/>
    </location>
</feature>
<dbReference type="Proteomes" id="UP001365405">
    <property type="component" value="Unassembled WGS sequence"/>
</dbReference>
<dbReference type="EMBL" id="JBBUTH010000009">
    <property type="protein sequence ID" value="MEK8052331.1"/>
    <property type="molecule type" value="Genomic_DNA"/>
</dbReference>
<evidence type="ECO:0000256" key="2">
    <source>
        <dbReference type="SAM" id="SignalP"/>
    </source>
</evidence>
<dbReference type="PANTHER" id="PTHR45648:SF22">
    <property type="entry name" value="GDSL LIPASE_ACYLHYDROLASE FAMILY PROTEIN (AFU_ORTHOLOGUE AFUA_4G14700)"/>
    <property type="match status" value="1"/>
</dbReference>
<dbReference type="SUPFAM" id="SSF52266">
    <property type="entry name" value="SGNH hydrolase"/>
    <property type="match status" value="1"/>
</dbReference>
<dbReference type="InterPro" id="IPR051058">
    <property type="entry name" value="GDSL_Est/Lipase"/>
</dbReference>
<dbReference type="Pfam" id="PF00657">
    <property type="entry name" value="Lipase_GDSL"/>
    <property type="match status" value="1"/>
</dbReference>
<evidence type="ECO:0000256" key="1">
    <source>
        <dbReference type="ARBA" id="ARBA00022801"/>
    </source>
</evidence>
<dbReference type="InterPro" id="IPR001087">
    <property type="entry name" value="GDSL"/>
</dbReference>
<protein>
    <submittedName>
        <fullName evidence="3">SGNH/GDSL hydrolase family protein</fullName>
        <ecNumber evidence="3">3.1.-.-</ecNumber>
    </submittedName>
</protein>
<dbReference type="InterPro" id="IPR036514">
    <property type="entry name" value="SGNH_hydro_sf"/>
</dbReference>
<dbReference type="RefSeq" id="WP_341412043.1">
    <property type="nucleotide sequence ID" value="NZ_JBBUTH010000009.1"/>
</dbReference>
<dbReference type="PROSITE" id="PS01098">
    <property type="entry name" value="LIPASE_GDSL_SER"/>
    <property type="match status" value="1"/>
</dbReference>
<reference evidence="3 4" key="1">
    <citation type="submission" date="2024-04" db="EMBL/GenBank/DDBJ databases">
        <title>Novel species of the genus Ideonella isolated from streams.</title>
        <authorList>
            <person name="Lu H."/>
        </authorList>
    </citation>
    <scope>NUCLEOTIDE SEQUENCE [LARGE SCALE GENOMIC DNA]</scope>
    <source>
        <strain evidence="3 4">DXS22W</strain>
    </source>
</reference>
<gene>
    <name evidence="3" type="ORF">AACH10_18915</name>
</gene>
<feature type="chain" id="PRO_5046631242" evidence="2">
    <location>
        <begin position="26"/>
        <end position="337"/>
    </location>
</feature>
<dbReference type="PANTHER" id="PTHR45648">
    <property type="entry name" value="GDSL LIPASE/ACYLHYDROLASE FAMILY PROTEIN (AFU_ORTHOLOGUE AFUA_4G14700)"/>
    <property type="match status" value="1"/>
</dbReference>
<dbReference type="InterPro" id="IPR008265">
    <property type="entry name" value="Lipase_GDSL_AS"/>
</dbReference>